<dbReference type="EMBL" id="UGGO01000002">
    <property type="protein sequence ID" value="STS10769.1"/>
    <property type="molecule type" value="Genomic_DNA"/>
</dbReference>
<sequence>MSINSDYQKLEPGNTIRLYEVDGTAFGTGEVLRFHAYNIPHSEPEILAAGGDESKLAAKSIWWQGNEYSAWPCQIEGIETSTSGSSAQQS</sequence>
<dbReference type="InterPro" id="IPR006487">
    <property type="entry name" value="Phage_lambda_L"/>
</dbReference>
<dbReference type="GO" id="GO:0051536">
    <property type="term" value="F:iron-sulfur cluster binding"/>
    <property type="evidence" value="ECO:0007669"/>
    <property type="project" value="InterPro"/>
</dbReference>
<evidence type="ECO:0000313" key="1">
    <source>
        <dbReference type="EMBL" id="STS10769.1"/>
    </source>
</evidence>
<organism evidence="1 2">
    <name type="scientific">Ewingella americana</name>
    <dbReference type="NCBI Taxonomy" id="41202"/>
    <lineage>
        <taxon>Bacteria</taxon>
        <taxon>Pseudomonadati</taxon>
        <taxon>Pseudomonadota</taxon>
        <taxon>Gammaproteobacteria</taxon>
        <taxon>Enterobacterales</taxon>
        <taxon>Yersiniaceae</taxon>
        <taxon>Ewingella</taxon>
    </lineage>
</organism>
<dbReference type="AlphaFoldDB" id="A0A377TED2"/>
<gene>
    <name evidence="1" type="ORF">NCTC12157_05368</name>
</gene>
<reference evidence="1 2" key="1">
    <citation type="submission" date="2018-06" db="EMBL/GenBank/DDBJ databases">
        <authorList>
            <consortium name="Pathogen Informatics"/>
            <person name="Doyle S."/>
        </authorList>
    </citation>
    <scope>NUCLEOTIDE SEQUENCE [LARGE SCALE GENOMIC DNA]</scope>
    <source>
        <strain evidence="1 2">NCTC12157</strain>
    </source>
</reference>
<protein>
    <submittedName>
        <fullName evidence="1">Phage minor tail protein L</fullName>
    </submittedName>
</protein>
<name>A0A377TED2_9GAMM</name>
<dbReference type="Proteomes" id="UP000254304">
    <property type="component" value="Unassembled WGS sequence"/>
</dbReference>
<proteinExistence type="predicted"/>
<dbReference type="GO" id="GO:0030430">
    <property type="term" value="C:host cell cytoplasm"/>
    <property type="evidence" value="ECO:0007669"/>
    <property type="project" value="InterPro"/>
</dbReference>
<dbReference type="Pfam" id="PF05100">
    <property type="entry name" value="Phage_tail_L"/>
    <property type="match status" value="1"/>
</dbReference>
<dbReference type="GO" id="GO:0046718">
    <property type="term" value="P:symbiont entry into host cell"/>
    <property type="evidence" value="ECO:0007669"/>
    <property type="project" value="InterPro"/>
</dbReference>
<evidence type="ECO:0000313" key="2">
    <source>
        <dbReference type="Proteomes" id="UP000254304"/>
    </source>
</evidence>
<accession>A0A377TED2</accession>